<protein>
    <submittedName>
        <fullName evidence="4">Glycosyl transferase family 1</fullName>
    </submittedName>
</protein>
<dbReference type="Gene3D" id="3.40.50.2000">
    <property type="entry name" value="Glycogen Phosphorylase B"/>
    <property type="match status" value="2"/>
</dbReference>
<sequence>MKSKKDALLIITNLYPLPWEPNRATFNRQQFALLESEFDTSFIIPVAFIEWFKHRKSIKQTDNIRYCPYFFTPKIGRRFYSIFMFISLMMHSFGWAKRKSPKKVLASWAFPDAVAAQKFSKRLKAQFYFKVHGSDIDIQCQHPERANQVVKASTFARGILSVSQALAKKMVDFGVSERKIKVIYNGVNHERFSKAHPRPIDKPYFLFIGNLKPDKGVMELLEGFAQFGTSQQDYQLVFAGNGPMKATLTARAKELGLSEQVSLLGGINHSEVSQWLQHATALCLPSYHEGVPNVVLEAMASGVPVIASNVGGIPEVVNESTCGKLIAIKSADAVYLAMNHISANDWSKADIQEHAQQFSWEKNQQQLVELLSQ</sequence>
<feature type="domain" description="Glycosyl transferase family 1" evidence="3">
    <location>
        <begin position="190"/>
        <end position="357"/>
    </location>
</feature>
<dbReference type="EMBL" id="BSSV01000001">
    <property type="protein sequence ID" value="GLX83856.1"/>
    <property type="molecule type" value="Genomic_DNA"/>
</dbReference>
<dbReference type="PANTHER" id="PTHR46401:SF2">
    <property type="entry name" value="GLYCOSYLTRANSFERASE WBBK-RELATED"/>
    <property type="match status" value="1"/>
</dbReference>
<gene>
    <name evidence="4" type="ORF">tloyanaT_01080</name>
</gene>
<feature type="transmembrane region" description="Helical" evidence="2">
    <location>
        <begin position="79"/>
        <end position="96"/>
    </location>
</feature>
<evidence type="ECO:0000313" key="4">
    <source>
        <dbReference type="EMBL" id="GLX83856.1"/>
    </source>
</evidence>
<dbReference type="InterPro" id="IPR001296">
    <property type="entry name" value="Glyco_trans_1"/>
</dbReference>
<dbReference type="Pfam" id="PF00534">
    <property type="entry name" value="Glycos_transf_1"/>
    <property type="match status" value="1"/>
</dbReference>
<dbReference type="Proteomes" id="UP001157134">
    <property type="component" value="Unassembled WGS sequence"/>
</dbReference>
<accession>A0ABQ6HBL8</accession>
<evidence type="ECO:0000313" key="5">
    <source>
        <dbReference type="Proteomes" id="UP001157134"/>
    </source>
</evidence>
<keyword evidence="1 4" id="KW-0808">Transferase</keyword>
<comment type="caution">
    <text evidence="4">The sequence shown here is derived from an EMBL/GenBank/DDBJ whole genome shotgun (WGS) entry which is preliminary data.</text>
</comment>
<evidence type="ECO:0000256" key="2">
    <source>
        <dbReference type="SAM" id="Phobius"/>
    </source>
</evidence>
<dbReference type="PANTHER" id="PTHR46401">
    <property type="entry name" value="GLYCOSYLTRANSFERASE WBBK-RELATED"/>
    <property type="match status" value="1"/>
</dbReference>
<dbReference type="SUPFAM" id="SSF53756">
    <property type="entry name" value="UDP-Glycosyltransferase/glycogen phosphorylase"/>
    <property type="match status" value="1"/>
</dbReference>
<dbReference type="RefSeq" id="WP_284295393.1">
    <property type="nucleotide sequence ID" value="NZ_BSSV01000001.1"/>
</dbReference>
<evidence type="ECO:0000256" key="1">
    <source>
        <dbReference type="ARBA" id="ARBA00022679"/>
    </source>
</evidence>
<name>A0ABQ6HBL8_9GAMM</name>
<proteinExistence type="predicted"/>
<dbReference type="GO" id="GO:0016740">
    <property type="term" value="F:transferase activity"/>
    <property type="evidence" value="ECO:0007669"/>
    <property type="project" value="UniProtKB-KW"/>
</dbReference>
<keyword evidence="2" id="KW-0812">Transmembrane</keyword>
<keyword evidence="5" id="KW-1185">Reference proteome</keyword>
<keyword evidence="2" id="KW-0472">Membrane</keyword>
<organism evidence="4 5">
    <name type="scientific">Thalassotalea loyana</name>
    <dbReference type="NCBI Taxonomy" id="280483"/>
    <lineage>
        <taxon>Bacteria</taxon>
        <taxon>Pseudomonadati</taxon>
        <taxon>Pseudomonadota</taxon>
        <taxon>Gammaproteobacteria</taxon>
        <taxon>Alteromonadales</taxon>
        <taxon>Colwelliaceae</taxon>
        <taxon>Thalassotalea</taxon>
    </lineage>
</organism>
<evidence type="ECO:0000259" key="3">
    <source>
        <dbReference type="Pfam" id="PF00534"/>
    </source>
</evidence>
<reference evidence="4 5" key="1">
    <citation type="submission" date="2023-03" db="EMBL/GenBank/DDBJ databases">
        <title>Thalassotalea loyana LMG 22536T draft genome sequence.</title>
        <authorList>
            <person name="Sawabe T."/>
        </authorList>
    </citation>
    <scope>NUCLEOTIDE SEQUENCE [LARGE SCALE GENOMIC DNA]</scope>
    <source>
        <strain evidence="4 5">LMG 22536</strain>
    </source>
</reference>
<keyword evidence="2" id="KW-1133">Transmembrane helix</keyword>